<dbReference type="PANTHER" id="PTHR32347:SF23">
    <property type="entry name" value="BLL5650 PROTEIN"/>
    <property type="match status" value="1"/>
</dbReference>
<evidence type="ECO:0000313" key="7">
    <source>
        <dbReference type="Proteomes" id="UP000177629"/>
    </source>
</evidence>
<dbReference type="Gene3D" id="2.40.420.20">
    <property type="match status" value="1"/>
</dbReference>
<name>A0A1G2PJR3_9BACT</name>
<reference evidence="6 7" key="1">
    <citation type="journal article" date="2016" name="Nat. Commun.">
        <title>Thousands of microbial genomes shed light on interconnected biogeochemical processes in an aquifer system.</title>
        <authorList>
            <person name="Anantharaman K."/>
            <person name="Brown C.T."/>
            <person name="Hug L.A."/>
            <person name="Sharon I."/>
            <person name="Castelle C.J."/>
            <person name="Probst A.J."/>
            <person name="Thomas B.C."/>
            <person name="Singh A."/>
            <person name="Wilkins M.J."/>
            <person name="Karaoz U."/>
            <person name="Brodie E.L."/>
            <person name="Williams K.H."/>
            <person name="Hubbard S.S."/>
            <person name="Banfield J.F."/>
        </authorList>
    </citation>
    <scope>NUCLEOTIDE SEQUENCE [LARGE SCALE GENOMIC DNA]</scope>
</reference>
<dbReference type="GO" id="GO:0016020">
    <property type="term" value="C:membrane"/>
    <property type="evidence" value="ECO:0007669"/>
    <property type="project" value="InterPro"/>
</dbReference>
<dbReference type="AlphaFoldDB" id="A0A1G2PJR3"/>
<dbReference type="STRING" id="1802362.A2806_00100"/>
<dbReference type="Gene3D" id="2.40.30.170">
    <property type="match status" value="1"/>
</dbReference>
<dbReference type="NCBIfam" id="TIGR01730">
    <property type="entry name" value="RND_mfp"/>
    <property type="match status" value="1"/>
</dbReference>
<proteinExistence type="inferred from homology"/>
<dbReference type="EMBL" id="MHSS01000005">
    <property type="protein sequence ID" value="OHA48556.1"/>
    <property type="molecule type" value="Genomic_DNA"/>
</dbReference>
<keyword evidence="3 4" id="KW-0175">Coiled coil</keyword>
<dbReference type="GO" id="GO:0030313">
    <property type="term" value="C:cell envelope"/>
    <property type="evidence" value="ECO:0007669"/>
    <property type="project" value="UniProtKB-SubCell"/>
</dbReference>
<feature type="coiled-coil region" evidence="4">
    <location>
        <begin position="298"/>
        <end position="344"/>
    </location>
</feature>
<evidence type="ECO:0000256" key="1">
    <source>
        <dbReference type="ARBA" id="ARBA00004196"/>
    </source>
</evidence>
<evidence type="ECO:0000256" key="2">
    <source>
        <dbReference type="ARBA" id="ARBA00009477"/>
    </source>
</evidence>
<dbReference type="PANTHER" id="PTHR32347">
    <property type="entry name" value="EFFLUX SYSTEM COMPONENT YKNX-RELATED"/>
    <property type="match status" value="1"/>
</dbReference>
<dbReference type="InterPro" id="IPR050465">
    <property type="entry name" value="UPF0194_transport"/>
</dbReference>
<dbReference type="InterPro" id="IPR058792">
    <property type="entry name" value="Beta-barrel_RND_2"/>
</dbReference>
<dbReference type="SUPFAM" id="SSF111369">
    <property type="entry name" value="HlyD-like secretion proteins"/>
    <property type="match status" value="2"/>
</dbReference>
<dbReference type="Proteomes" id="UP000177629">
    <property type="component" value="Unassembled WGS sequence"/>
</dbReference>
<comment type="caution">
    <text evidence="6">The sequence shown here is derived from an EMBL/GenBank/DDBJ whole genome shotgun (WGS) entry which is preliminary data.</text>
</comment>
<dbReference type="Gene3D" id="2.40.50.100">
    <property type="match status" value="1"/>
</dbReference>
<sequence length="526" mass="55606">MKRFFIAGTGIAVILGVVVFFVLRKDEPAYEFVTVERGTLVEEVLATGTVKPAEEVMLSFAAAGRVSKINVAVGDKVEAGQELARLDTASTQAQVRQAEAALATARANYNQKIAGASDEDIQVTAQAVASAETSLVNARDAADKALEKEYLDAFNTIQNASVKSDGAMSTLDDYMEPCASIAKWCWKTWGAYYISSALVQNAEASMAPADSARNTIKSTAASIAGSTATASIDAALVSLQTNIVTIRTAVQATYNALQTDTDKDAVQAVLTDLDIYSATLRSDEQAIASVKSSNDASINNAEATLASAKAQLALKQAAPRQVDLAALEAQIASASANLDAARAALGDRILKSPSAAIVTKVDVRVGEIASVTVPALGLISRDPFSIEAQVPEADIARISQGDQVGITLDAVPDAAYSGSVFFIDPAQKLVGGVVTYRLQASIETDDERVRAGMTANLNIETEKAEDVLFVPQRSIIEEGGKRYVRTVAREGIERIEVSIGIRTLDGMVEITEGLSQGQEIINYEKK</sequence>
<feature type="domain" description="CusB-like beta-barrel" evidence="5">
    <location>
        <begin position="386"/>
        <end position="462"/>
    </location>
</feature>
<dbReference type="Gene3D" id="1.10.287.470">
    <property type="entry name" value="Helix hairpin bin"/>
    <property type="match status" value="1"/>
</dbReference>
<evidence type="ECO:0000256" key="4">
    <source>
        <dbReference type="SAM" id="Coils"/>
    </source>
</evidence>
<protein>
    <recommendedName>
        <fullName evidence="5">CusB-like beta-barrel domain-containing protein</fullName>
    </recommendedName>
</protein>
<evidence type="ECO:0000259" key="5">
    <source>
        <dbReference type="Pfam" id="PF25954"/>
    </source>
</evidence>
<dbReference type="InterPro" id="IPR006143">
    <property type="entry name" value="RND_pump_MFP"/>
</dbReference>
<gene>
    <name evidence="6" type="ORF">A2806_00100</name>
</gene>
<comment type="subcellular location">
    <subcellularLocation>
        <location evidence="1">Cell envelope</location>
    </subcellularLocation>
</comment>
<evidence type="ECO:0000313" key="6">
    <source>
        <dbReference type="EMBL" id="OHA48556.1"/>
    </source>
</evidence>
<evidence type="ECO:0000256" key="3">
    <source>
        <dbReference type="ARBA" id="ARBA00023054"/>
    </source>
</evidence>
<accession>A0A1G2PJR3</accession>
<organism evidence="6 7">
    <name type="scientific">Candidatus Terrybacteria bacterium RIFCSPHIGHO2_01_FULL_48_17</name>
    <dbReference type="NCBI Taxonomy" id="1802362"/>
    <lineage>
        <taxon>Bacteria</taxon>
        <taxon>Candidatus Terryibacteriota</taxon>
    </lineage>
</organism>
<dbReference type="Pfam" id="PF25954">
    <property type="entry name" value="Beta-barrel_RND_2"/>
    <property type="match status" value="1"/>
</dbReference>
<dbReference type="GO" id="GO:0022857">
    <property type="term" value="F:transmembrane transporter activity"/>
    <property type="evidence" value="ECO:0007669"/>
    <property type="project" value="InterPro"/>
</dbReference>
<comment type="similarity">
    <text evidence="2">Belongs to the membrane fusion protein (MFP) (TC 8.A.1) family.</text>
</comment>